<dbReference type="EMBL" id="JAPMSZ010000003">
    <property type="protein sequence ID" value="KAJ5110345.1"/>
    <property type="molecule type" value="Genomic_DNA"/>
</dbReference>
<dbReference type="GeneID" id="81391352"/>
<dbReference type="RefSeq" id="XP_056515113.1">
    <property type="nucleotide sequence ID" value="XM_056652184.1"/>
</dbReference>
<keyword evidence="2" id="KW-1185">Reference proteome</keyword>
<dbReference type="Gene3D" id="1.25.40.20">
    <property type="entry name" value="Ankyrin repeat-containing domain"/>
    <property type="match status" value="1"/>
</dbReference>
<dbReference type="Proteomes" id="UP001141434">
    <property type="component" value="Unassembled WGS sequence"/>
</dbReference>
<dbReference type="SUPFAM" id="SSF48403">
    <property type="entry name" value="Ankyrin repeat"/>
    <property type="match status" value="1"/>
</dbReference>
<evidence type="ECO:0000313" key="1">
    <source>
        <dbReference type="EMBL" id="KAJ5110345.1"/>
    </source>
</evidence>
<reference evidence="1" key="2">
    <citation type="journal article" date="2023" name="IMA Fungus">
        <title>Comparative genomic study of the Penicillium genus elucidates a diverse pangenome and 15 lateral gene transfer events.</title>
        <authorList>
            <person name="Petersen C."/>
            <person name="Sorensen T."/>
            <person name="Nielsen M.R."/>
            <person name="Sondergaard T.E."/>
            <person name="Sorensen J.L."/>
            <person name="Fitzpatrick D.A."/>
            <person name="Frisvad J.C."/>
            <person name="Nielsen K.L."/>
        </authorList>
    </citation>
    <scope>NUCLEOTIDE SEQUENCE</scope>
    <source>
        <strain evidence="1">IBT 34128</strain>
    </source>
</reference>
<name>A0A9W9G2C0_9EURO</name>
<protein>
    <recommendedName>
        <fullName evidence="3">Ankyrin</fullName>
    </recommendedName>
</protein>
<gene>
    <name evidence="1" type="ORF">NUU61_001602</name>
</gene>
<evidence type="ECO:0000313" key="2">
    <source>
        <dbReference type="Proteomes" id="UP001141434"/>
    </source>
</evidence>
<dbReference type="InterPro" id="IPR036770">
    <property type="entry name" value="Ankyrin_rpt-contain_sf"/>
</dbReference>
<evidence type="ECO:0008006" key="3">
    <source>
        <dbReference type="Google" id="ProtNLM"/>
    </source>
</evidence>
<reference evidence="1" key="1">
    <citation type="submission" date="2022-11" db="EMBL/GenBank/DDBJ databases">
        <authorList>
            <person name="Petersen C."/>
        </authorList>
    </citation>
    <scope>NUCLEOTIDE SEQUENCE</scope>
    <source>
        <strain evidence="1">IBT 34128</strain>
    </source>
</reference>
<dbReference type="AlphaFoldDB" id="A0A9W9G2C0"/>
<comment type="caution">
    <text evidence="1">The sequence shown here is derived from an EMBL/GenBank/DDBJ whole genome shotgun (WGS) entry which is preliminary data.</text>
</comment>
<proteinExistence type="predicted"/>
<accession>A0A9W9G2C0</accession>
<sequence>MNPPWADPSLNTLPNALIEMVLINVLCSDPPATHTDLHALRTLITMPGHARFGGVCIALLGNKHWHNKICKLQQLKGDSNATALNENPSASRGTDVDAASDSIFAKCFACVDFLLQTKAILPTMYISGDRSLLLCAMATCDTEIEGLFVDALDAQYLRRPLLGTSDPDETYLAIRAGDPIRFPRAWQKLEADTTLDLIGWLRPTDLFEICKHATPELMDRLLTRGITLADVDEDGRGCWHALIAYHPDPVTVGPSLLCHDPDPSRPALRDGETPLMMAVRLRRVGIGKWLVKYSNTRAKNHQQQTVAQQATKQHTSDSVEILEEIMRATPLDSPADIQFALGVIKCLIQELGRLWSKVPHDIFFECHQAWEDQAVLMTAVLRAGSKWHWLQNQLSREAEFASRCGFLRVKEMLKRAARGEMADDEIAE</sequence>
<organism evidence="1 2">
    <name type="scientific">Penicillium alfredii</name>
    <dbReference type="NCBI Taxonomy" id="1506179"/>
    <lineage>
        <taxon>Eukaryota</taxon>
        <taxon>Fungi</taxon>
        <taxon>Dikarya</taxon>
        <taxon>Ascomycota</taxon>
        <taxon>Pezizomycotina</taxon>
        <taxon>Eurotiomycetes</taxon>
        <taxon>Eurotiomycetidae</taxon>
        <taxon>Eurotiales</taxon>
        <taxon>Aspergillaceae</taxon>
        <taxon>Penicillium</taxon>
    </lineage>
</organism>